<keyword evidence="3" id="KW-1185">Reference proteome</keyword>
<protein>
    <recommendedName>
        <fullName evidence="1">C1q domain-containing protein</fullName>
    </recommendedName>
</protein>
<accession>A0ABX7I9I4</accession>
<dbReference type="SUPFAM" id="SSF49842">
    <property type="entry name" value="TNF-like"/>
    <property type="match status" value="1"/>
</dbReference>
<sequence>MVSLENAKGAASNALHTYSVQGYALDSYGKVRLTGGSSAPALGKELTSDVQGNATWEGAVAFRASGIVSGSEKLFGGLPLEEKIPFSTEEYDLTGNYSNSTGTPQSAFVAPVKGIYNFNVGVSWTSSVDVSALVVMEVRRLRAGVVTKLGEIVHDNNDGSLTMATDALLEANDQVFITIRHTAAQKFITLQNPTFFTGKLMIRQ</sequence>
<dbReference type="InterPro" id="IPR001073">
    <property type="entry name" value="C1q_dom"/>
</dbReference>
<dbReference type="InterPro" id="IPR008983">
    <property type="entry name" value="Tumour_necrosis_fac-like_dom"/>
</dbReference>
<evidence type="ECO:0000313" key="3">
    <source>
        <dbReference type="Proteomes" id="UP000612680"/>
    </source>
</evidence>
<organism evidence="2 3">
    <name type="scientific">Dyadobacter sandarakinus</name>
    <dbReference type="NCBI Taxonomy" id="2747268"/>
    <lineage>
        <taxon>Bacteria</taxon>
        <taxon>Pseudomonadati</taxon>
        <taxon>Bacteroidota</taxon>
        <taxon>Cytophagia</taxon>
        <taxon>Cytophagales</taxon>
        <taxon>Spirosomataceae</taxon>
        <taxon>Dyadobacter</taxon>
    </lineage>
</organism>
<dbReference type="Proteomes" id="UP000612680">
    <property type="component" value="Chromosome"/>
</dbReference>
<reference evidence="2 3" key="1">
    <citation type="submission" date="2020-06" db="EMBL/GenBank/DDBJ databases">
        <title>Dyadobacter sandarakinus sp. nov., isolated from the soil of the Arctic Yellow River Station.</title>
        <authorList>
            <person name="Zhang Y."/>
            <person name="Peng F."/>
        </authorList>
    </citation>
    <scope>NUCLEOTIDE SEQUENCE [LARGE SCALE GENOMIC DNA]</scope>
    <source>
        <strain evidence="2 3">Q3-56</strain>
    </source>
</reference>
<feature type="domain" description="C1q" evidence="1">
    <location>
        <begin position="82"/>
        <end position="201"/>
    </location>
</feature>
<proteinExistence type="predicted"/>
<evidence type="ECO:0000313" key="2">
    <source>
        <dbReference type="EMBL" id="QRR01833.1"/>
    </source>
</evidence>
<name>A0ABX7I9I4_9BACT</name>
<dbReference type="EMBL" id="CP056775">
    <property type="protein sequence ID" value="QRR01833.1"/>
    <property type="molecule type" value="Genomic_DNA"/>
</dbReference>
<dbReference type="RefSeq" id="WP_204655884.1">
    <property type="nucleotide sequence ID" value="NZ_CP056775.1"/>
</dbReference>
<dbReference type="Gene3D" id="2.60.120.40">
    <property type="match status" value="1"/>
</dbReference>
<gene>
    <name evidence="2" type="ORF">HWI92_13400</name>
</gene>
<dbReference type="Pfam" id="PF00386">
    <property type="entry name" value="C1q"/>
    <property type="match status" value="1"/>
</dbReference>
<evidence type="ECO:0000259" key="1">
    <source>
        <dbReference type="Pfam" id="PF00386"/>
    </source>
</evidence>